<proteinExistence type="predicted"/>
<comment type="caution">
    <text evidence="1">The sequence shown here is derived from an EMBL/GenBank/DDBJ whole genome shotgun (WGS) entry which is preliminary data.</text>
</comment>
<accession>A0A1G2L726</accession>
<evidence type="ECO:0000313" key="2">
    <source>
        <dbReference type="Proteomes" id="UP000177982"/>
    </source>
</evidence>
<dbReference type="GO" id="GO:0019941">
    <property type="term" value="P:modification-dependent protein catabolic process"/>
    <property type="evidence" value="ECO:0007669"/>
    <property type="project" value="InterPro"/>
</dbReference>
<reference evidence="1 2" key="1">
    <citation type="journal article" date="2016" name="Nat. Commun.">
        <title>Thousands of microbial genomes shed light on interconnected biogeochemical processes in an aquifer system.</title>
        <authorList>
            <person name="Anantharaman K."/>
            <person name="Brown C.T."/>
            <person name="Hug L.A."/>
            <person name="Sharon I."/>
            <person name="Castelle C.J."/>
            <person name="Probst A.J."/>
            <person name="Thomas B.C."/>
            <person name="Singh A."/>
            <person name="Wilkins M.J."/>
            <person name="Karaoz U."/>
            <person name="Brodie E.L."/>
            <person name="Williams K.H."/>
            <person name="Hubbard S.S."/>
            <person name="Banfield J.F."/>
        </authorList>
    </citation>
    <scope>NUCLEOTIDE SEQUENCE [LARGE SCALE GENOMIC DNA]</scope>
</reference>
<gene>
    <name evidence="1" type="ORF">A2934_02425</name>
</gene>
<dbReference type="GO" id="GO:0070490">
    <property type="term" value="P:protein pupylation"/>
    <property type="evidence" value="ECO:0007669"/>
    <property type="project" value="TreeGrafter"/>
</dbReference>
<dbReference type="PANTHER" id="PTHR42307">
    <property type="entry name" value="PUP DEAMIDASE/DEPUPYLASE"/>
    <property type="match status" value="1"/>
</dbReference>
<dbReference type="InterPro" id="IPR004347">
    <property type="entry name" value="Pup_ligase/deamidase"/>
</dbReference>
<dbReference type="Proteomes" id="UP000177982">
    <property type="component" value="Unassembled WGS sequence"/>
</dbReference>
<name>A0A1G2L726_9BACT</name>
<dbReference type="PANTHER" id="PTHR42307:SF2">
    <property type="entry name" value="PUP DEAMIDASE_DEPUPYLASE"/>
    <property type="match status" value="1"/>
</dbReference>
<protein>
    <submittedName>
        <fullName evidence="1">Uncharacterized protein</fullName>
    </submittedName>
</protein>
<dbReference type="GO" id="GO:0010498">
    <property type="term" value="P:proteasomal protein catabolic process"/>
    <property type="evidence" value="ECO:0007669"/>
    <property type="project" value="InterPro"/>
</dbReference>
<sequence length="508" mass="58729">MQKRIMGIETEYGNLLVDNKGSFCDEDAGQILLNHVWANKDGEFRFLNMFWDNRYKYYPEEDFWLGSNGGKIMIDNQVHLEYSSPECANARDAALYSFAGDAIVERAVSSIRGSADFFDVRYKKYRDIFITKDNCDFLRESTNPHEEVKSYGSHESYLIPARFSKEQKWKGKNPYPEIFSSILIPFLVSRVILHGSGGLWWARENGWHYVLSPRALLTKKRYGVITVKDRPLIQIADERDSSGKMENLPQWVRLHLIYADSNMSHISTFLRFGTTSLALRLCEEKTWSVQFPVLENPIAALHAFASDPTLRETARAEDGNEYTALDLQKICLEKALRLSLSKKEKEICRLWERTIAHLEMGPEYVSRELDWAIKKSFLESSAKKHSYDLQDKKARIFCVRYSDLSDRGIFNMLKRAEGVETLFSDEEIRSAVLNPPPYTRAQARARYIRAVLKLQSGHPFLSDVAVGWHYLHEGREFEIDIKDPFCATNCELDAFLREADEQSKRTGE</sequence>
<dbReference type="GO" id="GO:0005524">
    <property type="term" value="F:ATP binding"/>
    <property type="evidence" value="ECO:0007669"/>
    <property type="project" value="TreeGrafter"/>
</dbReference>
<dbReference type="AlphaFoldDB" id="A0A1G2L726"/>
<dbReference type="Pfam" id="PF03136">
    <property type="entry name" value="Pup_ligase"/>
    <property type="match status" value="1"/>
</dbReference>
<dbReference type="EMBL" id="MHQO01000009">
    <property type="protein sequence ID" value="OHA07463.1"/>
    <property type="molecule type" value="Genomic_DNA"/>
</dbReference>
<evidence type="ECO:0000313" key="1">
    <source>
        <dbReference type="EMBL" id="OHA07463.1"/>
    </source>
</evidence>
<organism evidence="1 2">
    <name type="scientific">Candidatus Sungbacteria bacterium RIFCSPLOWO2_01_FULL_47_10</name>
    <dbReference type="NCBI Taxonomy" id="1802276"/>
    <lineage>
        <taxon>Bacteria</taxon>
        <taxon>Candidatus Sungiibacteriota</taxon>
    </lineage>
</organism>